<dbReference type="Pfam" id="PF00248">
    <property type="entry name" value="Aldo_ket_red"/>
    <property type="match status" value="1"/>
</dbReference>
<dbReference type="PANTHER" id="PTHR43364:SF4">
    <property type="entry name" value="NAD(P)-LINKED OXIDOREDUCTASE SUPERFAMILY PROTEIN"/>
    <property type="match status" value="1"/>
</dbReference>
<accession>A0ABT0FYF2</accession>
<name>A0ABT0FYF2_9ACTN</name>
<evidence type="ECO:0000259" key="2">
    <source>
        <dbReference type="Pfam" id="PF00248"/>
    </source>
</evidence>
<dbReference type="SUPFAM" id="SSF51430">
    <property type="entry name" value="NAD(P)-linked oxidoreductase"/>
    <property type="match status" value="1"/>
</dbReference>
<proteinExistence type="predicted"/>
<evidence type="ECO:0000313" key="3">
    <source>
        <dbReference type="EMBL" id="MCK2217377.1"/>
    </source>
</evidence>
<dbReference type="InterPro" id="IPR050523">
    <property type="entry name" value="AKR_Detox_Biosynth"/>
</dbReference>
<dbReference type="Proteomes" id="UP001317259">
    <property type="component" value="Unassembled WGS sequence"/>
</dbReference>
<comment type="caution">
    <text evidence="3">The sequence shown here is derived from an EMBL/GenBank/DDBJ whole genome shotgun (WGS) entry which is preliminary data.</text>
</comment>
<organism evidence="3 4">
    <name type="scientific">Actinomadura luzonensis</name>
    <dbReference type="NCBI Taxonomy" id="2805427"/>
    <lineage>
        <taxon>Bacteria</taxon>
        <taxon>Bacillati</taxon>
        <taxon>Actinomycetota</taxon>
        <taxon>Actinomycetes</taxon>
        <taxon>Streptosporangiales</taxon>
        <taxon>Thermomonosporaceae</taxon>
        <taxon>Actinomadura</taxon>
    </lineage>
</organism>
<keyword evidence="4" id="KW-1185">Reference proteome</keyword>
<reference evidence="3 4" key="1">
    <citation type="submission" date="2022-04" db="EMBL/GenBank/DDBJ databases">
        <title>Genome draft of Actinomadura sp. ATCC 31491.</title>
        <authorList>
            <person name="Shi X."/>
            <person name="Du Y."/>
        </authorList>
    </citation>
    <scope>NUCLEOTIDE SEQUENCE [LARGE SCALE GENOMIC DNA]</scope>
    <source>
        <strain evidence="3 4">ATCC 31491</strain>
    </source>
</reference>
<dbReference type="Gene3D" id="3.20.20.100">
    <property type="entry name" value="NADP-dependent oxidoreductase domain"/>
    <property type="match status" value="1"/>
</dbReference>
<dbReference type="EMBL" id="JAKRKC020000001">
    <property type="protein sequence ID" value="MCK2217377.1"/>
    <property type="molecule type" value="Genomic_DNA"/>
</dbReference>
<gene>
    <name evidence="3" type="ORF">MF672_026835</name>
</gene>
<dbReference type="InterPro" id="IPR036812">
    <property type="entry name" value="NAD(P)_OxRdtase_dom_sf"/>
</dbReference>
<protein>
    <submittedName>
        <fullName evidence="3">Aldo/keto reductase</fullName>
    </submittedName>
</protein>
<evidence type="ECO:0000256" key="1">
    <source>
        <dbReference type="ARBA" id="ARBA00023002"/>
    </source>
</evidence>
<dbReference type="PANTHER" id="PTHR43364">
    <property type="entry name" value="NADH-SPECIFIC METHYLGLYOXAL REDUCTASE-RELATED"/>
    <property type="match status" value="1"/>
</dbReference>
<keyword evidence="1" id="KW-0560">Oxidoreductase</keyword>
<dbReference type="InterPro" id="IPR023210">
    <property type="entry name" value="NADP_OxRdtase_dom"/>
</dbReference>
<dbReference type="RefSeq" id="WP_242375000.1">
    <property type="nucleotide sequence ID" value="NZ_JAKRKC020000001.1"/>
</dbReference>
<evidence type="ECO:0000313" key="4">
    <source>
        <dbReference type="Proteomes" id="UP001317259"/>
    </source>
</evidence>
<feature type="domain" description="NADP-dependent oxidoreductase" evidence="2">
    <location>
        <begin position="17"/>
        <end position="321"/>
    </location>
</feature>
<sequence length="339" mass="36244">MQQLNLGRSGLRVTRACLGTMNFGTAHGLAACDESEARSIIHAFLDAGGTFVDTADLYHRGETEEIVGRAIKGRREEVVLATKGAMPTGAEGRGLSRRHLTRALDASLRRLGTDHVDVYQCHQWDPRTPIEETMATLDGFVRAGKVRYLGCSNFSAAQIVESQWAAARAGGTPFVALQPQYSLIQRAAEAEILPACERHGLGVIAYGTLGGGVLTGRYRAGEAPGRDTRMGRLLGSDLPGARHWAESLLTRRNLEIAEEVAAVAAAVGAAPADVALSWAASRPGVTSALIGPRSVEQLRQNLAAFELDLPEEARARLEEVSRVDTAPADGSFFHLTPGR</sequence>